<keyword evidence="2" id="KW-1185">Reference proteome</keyword>
<sequence length="138" mass="16094">MFAPLFRHSPEGCKPYMQLFPQMGYKSERKLLDIRLRLDMMTTDEAPSHLLTETWTSVPAIPVSSCTDDYLDWYFPRTHPRIQNLGNIPAVYNVPVALAMPPQALLDIIARECHRQDISSEEFHHRVRDLLRTHYNSL</sequence>
<organism evidence="1 2">
    <name type="scientific">Catharanthus roseus</name>
    <name type="common">Madagascar periwinkle</name>
    <name type="synonym">Vinca rosea</name>
    <dbReference type="NCBI Taxonomy" id="4058"/>
    <lineage>
        <taxon>Eukaryota</taxon>
        <taxon>Viridiplantae</taxon>
        <taxon>Streptophyta</taxon>
        <taxon>Embryophyta</taxon>
        <taxon>Tracheophyta</taxon>
        <taxon>Spermatophyta</taxon>
        <taxon>Magnoliopsida</taxon>
        <taxon>eudicotyledons</taxon>
        <taxon>Gunneridae</taxon>
        <taxon>Pentapetalae</taxon>
        <taxon>asterids</taxon>
        <taxon>lamiids</taxon>
        <taxon>Gentianales</taxon>
        <taxon>Apocynaceae</taxon>
        <taxon>Rauvolfioideae</taxon>
        <taxon>Vinceae</taxon>
        <taxon>Catharanthinae</taxon>
        <taxon>Catharanthus</taxon>
    </lineage>
</organism>
<evidence type="ECO:0000313" key="1">
    <source>
        <dbReference type="EMBL" id="KAI5648942.1"/>
    </source>
</evidence>
<proteinExistence type="predicted"/>
<dbReference type="Proteomes" id="UP001060085">
    <property type="component" value="Linkage Group LG08"/>
</dbReference>
<reference evidence="2" key="1">
    <citation type="journal article" date="2023" name="Nat. Plants">
        <title>Single-cell RNA sequencing provides a high-resolution roadmap for understanding the multicellular compartmentation of specialized metabolism.</title>
        <authorList>
            <person name="Sun S."/>
            <person name="Shen X."/>
            <person name="Li Y."/>
            <person name="Li Y."/>
            <person name="Wang S."/>
            <person name="Li R."/>
            <person name="Zhang H."/>
            <person name="Shen G."/>
            <person name="Guo B."/>
            <person name="Wei J."/>
            <person name="Xu J."/>
            <person name="St-Pierre B."/>
            <person name="Chen S."/>
            <person name="Sun C."/>
        </authorList>
    </citation>
    <scope>NUCLEOTIDE SEQUENCE [LARGE SCALE GENOMIC DNA]</scope>
</reference>
<name>A0ACB9ZPS3_CATRO</name>
<dbReference type="EMBL" id="CM044708">
    <property type="protein sequence ID" value="KAI5648942.1"/>
    <property type="molecule type" value="Genomic_DNA"/>
</dbReference>
<gene>
    <name evidence="1" type="ORF">M9H77_34947</name>
</gene>
<accession>A0ACB9ZPS3</accession>
<comment type="caution">
    <text evidence="1">The sequence shown here is derived from an EMBL/GenBank/DDBJ whole genome shotgun (WGS) entry which is preliminary data.</text>
</comment>
<protein>
    <submittedName>
        <fullName evidence="1">Uncharacterized protein</fullName>
    </submittedName>
</protein>
<evidence type="ECO:0000313" key="2">
    <source>
        <dbReference type="Proteomes" id="UP001060085"/>
    </source>
</evidence>